<name>A0A7J7PAF7_9MAGN</name>
<dbReference type="EMBL" id="JACGCM010000101">
    <property type="protein sequence ID" value="KAF6176421.1"/>
    <property type="molecule type" value="Genomic_DNA"/>
</dbReference>
<keyword evidence="2" id="KW-1185">Reference proteome</keyword>
<accession>A0A7J7PAF7</accession>
<gene>
    <name evidence="1" type="ORF">GIB67_005319</name>
</gene>
<evidence type="ECO:0000313" key="2">
    <source>
        <dbReference type="Proteomes" id="UP000541444"/>
    </source>
</evidence>
<comment type="caution">
    <text evidence="1">The sequence shown here is derived from an EMBL/GenBank/DDBJ whole genome shotgun (WGS) entry which is preliminary data.</text>
</comment>
<feature type="non-terminal residue" evidence="1">
    <location>
        <position position="1"/>
    </location>
</feature>
<dbReference type="AlphaFoldDB" id="A0A7J7PAF7"/>
<evidence type="ECO:0000313" key="1">
    <source>
        <dbReference type="EMBL" id="KAF6176421.1"/>
    </source>
</evidence>
<organism evidence="1 2">
    <name type="scientific">Kingdonia uniflora</name>
    <dbReference type="NCBI Taxonomy" id="39325"/>
    <lineage>
        <taxon>Eukaryota</taxon>
        <taxon>Viridiplantae</taxon>
        <taxon>Streptophyta</taxon>
        <taxon>Embryophyta</taxon>
        <taxon>Tracheophyta</taxon>
        <taxon>Spermatophyta</taxon>
        <taxon>Magnoliopsida</taxon>
        <taxon>Ranunculales</taxon>
        <taxon>Circaeasteraceae</taxon>
        <taxon>Kingdonia</taxon>
    </lineage>
</organism>
<sequence>QNFLSHWSQSPLLCPLPLFLPEFCEINLLFSAFHFPQIFLRLARKDMGFPSHNHTIGNPNLVGTKNWGLSLFFPSMP</sequence>
<protein>
    <submittedName>
        <fullName evidence="1">Uncharacterized protein</fullName>
    </submittedName>
</protein>
<reference evidence="1 2" key="1">
    <citation type="journal article" date="2020" name="IScience">
        <title>Genome Sequencing of the Endangered Kingdonia uniflora (Circaeasteraceae, Ranunculales) Reveals Potential Mechanisms of Evolutionary Specialization.</title>
        <authorList>
            <person name="Sun Y."/>
            <person name="Deng T."/>
            <person name="Zhang A."/>
            <person name="Moore M.J."/>
            <person name="Landis J.B."/>
            <person name="Lin N."/>
            <person name="Zhang H."/>
            <person name="Zhang X."/>
            <person name="Huang J."/>
            <person name="Zhang X."/>
            <person name="Sun H."/>
            <person name="Wang H."/>
        </authorList>
    </citation>
    <scope>NUCLEOTIDE SEQUENCE [LARGE SCALE GENOMIC DNA]</scope>
    <source>
        <strain evidence="1">TB1705</strain>
        <tissue evidence="1">Leaf</tissue>
    </source>
</reference>
<dbReference type="Proteomes" id="UP000541444">
    <property type="component" value="Unassembled WGS sequence"/>
</dbReference>
<proteinExistence type="predicted"/>